<reference evidence="3" key="1">
    <citation type="journal article" date="2006" name="PLoS Biol.">
        <title>Macronuclear genome sequence of the ciliate Tetrahymena thermophila, a model eukaryote.</title>
        <authorList>
            <person name="Eisen J.A."/>
            <person name="Coyne R.S."/>
            <person name="Wu M."/>
            <person name="Wu D."/>
            <person name="Thiagarajan M."/>
            <person name="Wortman J.R."/>
            <person name="Badger J.H."/>
            <person name="Ren Q."/>
            <person name="Amedeo P."/>
            <person name="Jones K.M."/>
            <person name="Tallon L.J."/>
            <person name="Delcher A.L."/>
            <person name="Salzberg S.L."/>
            <person name="Silva J.C."/>
            <person name="Haas B.J."/>
            <person name="Majoros W.H."/>
            <person name="Farzad M."/>
            <person name="Carlton J.M."/>
            <person name="Smith R.K. Jr."/>
            <person name="Garg J."/>
            <person name="Pearlman R.E."/>
            <person name="Karrer K.M."/>
            <person name="Sun L."/>
            <person name="Manning G."/>
            <person name="Elde N.C."/>
            <person name="Turkewitz A.P."/>
            <person name="Asai D.J."/>
            <person name="Wilkes D.E."/>
            <person name="Wang Y."/>
            <person name="Cai H."/>
            <person name="Collins K."/>
            <person name="Stewart B.A."/>
            <person name="Lee S.R."/>
            <person name="Wilamowska K."/>
            <person name="Weinberg Z."/>
            <person name="Ruzzo W.L."/>
            <person name="Wloga D."/>
            <person name="Gaertig J."/>
            <person name="Frankel J."/>
            <person name="Tsao C.-C."/>
            <person name="Gorovsky M.A."/>
            <person name="Keeling P.J."/>
            <person name="Waller R.F."/>
            <person name="Patron N.J."/>
            <person name="Cherry J.M."/>
            <person name="Stover N.A."/>
            <person name="Krieger C.J."/>
            <person name="del Toro C."/>
            <person name="Ryder H.F."/>
            <person name="Williamson S.C."/>
            <person name="Barbeau R.A."/>
            <person name="Hamilton E.P."/>
            <person name="Orias E."/>
        </authorList>
    </citation>
    <scope>NUCLEOTIDE SEQUENCE [LARGE SCALE GENOMIC DNA]</scope>
    <source>
        <strain evidence="3">SB210</strain>
    </source>
</reference>
<sequence>MANSSINNSMFDYFESYMRKKHKKRYTPDLREYSSKKTLIEDSIEEAQQEINDENRKGQIQKKGFQTPRNNELIDTNNRILQSKIMLTGQKKVAKHILNSNTESSPKKEEGQKEIFQNLRECFSFIPQQNLVQDKKLNHINIKRKDEDDKKEKHFNLPPITQHYIDTQNPIFNYQSFHYNQLSLLSSNSNDKKISFKTTRKNTMLKRFDEKPVCNMNQKNNIQIKIGEVNLQAKKCYTDFDSIKLDSVNIMNNSSFKSYDFQEVQKQAIIQQAEKQQQKEIRKINNLNRGLDRLNFQKGRQKIQPSPQEPFIGLVFQDYENYTPIHSSNYRRSPLIPDQEQNQSFELPLQSIADSSHHTITNKKLKSNKINHSFF</sequence>
<feature type="coiled-coil region" evidence="1">
    <location>
        <begin position="30"/>
        <end position="57"/>
    </location>
</feature>
<dbReference type="EMBL" id="GG662770">
    <property type="protein sequence ID" value="EWS75473.1"/>
    <property type="molecule type" value="Genomic_DNA"/>
</dbReference>
<dbReference type="GeneID" id="24438741"/>
<name>W7XF76_TETTS</name>
<keyword evidence="1" id="KW-0175">Coiled coil</keyword>
<organism evidence="2 3">
    <name type="scientific">Tetrahymena thermophila (strain SB210)</name>
    <dbReference type="NCBI Taxonomy" id="312017"/>
    <lineage>
        <taxon>Eukaryota</taxon>
        <taxon>Sar</taxon>
        <taxon>Alveolata</taxon>
        <taxon>Ciliophora</taxon>
        <taxon>Intramacronucleata</taxon>
        <taxon>Oligohymenophorea</taxon>
        <taxon>Hymenostomatida</taxon>
        <taxon>Tetrahymenina</taxon>
        <taxon>Tetrahymenidae</taxon>
        <taxon>Tetrahymena</taxon>
    </lineage>
</organism>
<dbReference type="KEGG" id="tet:TTHERM_000395949"/>
<keyword evidence="3" id="KW-1185">Reference proteome</keyword>
<dbReference type="InParanoid" id="W7XF76"/>
<dbReference type="Proteomes" id="UP000009168">
    <property type="component" value="Unassembled WGS sequence"/>
</dbReference>
<accession>W7XF76</accession>
<evidence type="ECO:0000256" key="1">
    <source>
        <dbReference type="SAM" id="Coils"/>
    </source>
</evidence>
<evidence type="ECO:0000313" key="2">
    <source>
        <dbReference type="EMBL" id="EWS75473.1"/>
    </source>
</evidence>
<dbReference type="AlphaFoldDB" id="W7XF76"/>
<proteinExistence type="predicted"/>
<dbReference type="RefSeq" id="XP_012651942.1">
    <property type="nucleotide sequence ID" value="XM_012796488.1"/>
</dbReference>
<protein>
    <submittedName>
        <fullName evidence="2">Uncharacterized protein</fullName>
    </submittedName>
</protein>
<evidence type="ECO:0000313" key="3">
    <source>
        <dbReference type="Proteomes" id="UP000009168"/>
    </source>
</evidence>
<gene>
    <name evidence="2" type="ORF">TTHERM_000395949</name>
</gene>